<comment type="caution">
    <text evidence="8">The sequence shown here is derived from an EMBL/GenBank/DDBJ whole genome shotgun (WGS) entry which is preliminary data.</text>
</comment>
<evidence type="ECO:0000256" key="3">
    <source>
        <dbReference type="ARBA" id="ARBA00022980"/>
    </source>
</evidence>
<evidence type="ECO:0000256" key="2">
    <source>
        <dbReference type="ARBA" id="ARBA00009864"/>
    </source>
</evidence>
<evidence type="ECO:0000313" key="9">
    <source>
        <dbReference type="Proteomes" id="UP000327493"/>
    </source>
</evidence>
<dbReference type="GO" id="GO:0005840">
    <property type="term" value="C:ribosome"/>
    <property type="evidence" value="ECO:0007669"/>
    <property type="project" value="InterPro"/>
</dbReference>
<evidence type="ECO:0000313" key="8">
    <source>
        <dbReference type="EMBL" id="KAA8594374.1"/>
    </source>
</evidence>
<dbReference type="GO" id="GO:0006412">
    <property type="term" value="P:translation"/>
    <property type="evidence" value="ECO:0007669"/>
    <property type="project" value="InterPro"/>
</dbReference>
<sequence length="201" mass="23252">MLAEDYSYSCRNCRLKTQMAGSRLERFGTVFTRVRDLMRSGVIKPSEKPIWYDVYEAFPPKRDPLYVKPHTRPSTKKRETVPEIFYKEDEARAKFYEQYGTGLRPFDLSKSSFISTCQRFVDKYTELQSHSELDGSALFEETGKALLSEGIVLRRRGAPPVSAESRDPVLDLKLTECWRSSSPSVLTARRQHTAHTHRRAH</sequence>
<dbReference type="InterPro" id="IPR023611">
    <property type="entry name" value="mS23_dom_met"/>
</dbReference>
<accession>A0A5J5DLX6</accession>
<dbReference type="Pfam" id="PF10484">
    <property type="entry name" value="MRP-S23"/>
    <property type="match status" value="1"/>
</dbReference>
<feature type="domain" description="Small ribosomal subunit protein mS23 conserved" evidence="7">
    <location>
        <begin position="20"/>
        <end position="150"/>
    </location>
</feature>
<evidence type="ECO:0000259" key="7">
    <source>
        <dbReference type="Pfam" id="PF10484"/>
    </source>
</evidence>
<gene>
    <name evidence="8" type="ORF">FQN60_005208</name>
</gene>
<organism evidence="8 9">
    <name type="scientific">Etheostoma spectabile</name>
    <name type="common">orangethroat darter</name>
    <dbReference type="NCBI Taxonomy" id="54343"/>
    <lineage>
        <taxon>Eukaryota</taxon>
        <taxon>Metazoa</taxon>
        <taxon>Chordata</taxon>
        <taxon>Craniata</taxon>
        <taxon>Vertebrata</taxon>
        <taxon>Euteleostomi</taxon>
        <taxon>Actinopterygii</taxon>
        <taxon>Neopterygii</taxon>
        <taxon>Teleostei</taxon>
        <taxon>Neoteleostei</taxon>
        <taxon>Acanthomorphata</taxon>
        <taxon>Eupercaria</taxon>
        <taxon>Perciformes</taxon>
        <taxon>Percoidei</taxon>
        <taxon>Percidae</taxon>
        <taxon>Etheostomatinae</taxon>
        <taxon>Etheostoma</taxon>
    </lineage>
</organism>
<proteinExistence type="inferred from homology"/>
<evidence type="ECO:0000256" key="6">
    <source>
        <dbReference type="ARBA" id="ARBA00035137"/>
    </source>
</evidence>
<dbReference type="InterPro" id="IPR019520">
    <property type="entry name" value="Ribosomal_mS23_met"/>
</dbReference>
<dbReference type="GO" id="GO:0003735">
    <property type="term" value="F:structural constituent of ribosome"/>
    <property type="evidence" value="ECO:0007669"/>
    <property type="project" value="InterPro"/>
</dbReference>
<keyword evidence="9" id="KW-1185">Reference proteome</keyword>
<keyword evidence="3" id="KW-0689">Ribosomal protein</keyword>
<dbReference type="InterPro" id="IPR059242">
    <property type="entry name" value="mS23_dom"/>
</dbReference>
<evidence type="ECO:0000256" key="1">
    <source>
        <dbReference type="ARBA" id="ARBA00004173"/>
    </source>
</evidence>
<dbReference type="PANTHER" id="PTHR15925:SF2">
    <property type="entry name" value="SMALL RIBOSOMAL SUBUNIT PROTEIN MS23"/>
    <property type="match status" value="1"/>
</dbReference>
<comment type="subcellular location">
    <subcellularLocation>
        <location evidence="1">Mitochondrion</location>
    </subcellularLocation>
</comment>
<dbReference type="GO" id="GO:0005739">
    <property type="term" value="C:mitochondrion"/>
    <property type="evidence" value="ECO:0007669"/>
    <property type="project" value="InterPro"/>
</dbReference>
<reference evidence="8 9" key="1">
    <citation type="submission" date="2019-08" db="EMBL/GenBank/DDBJ databases">
        <title>A chromosome-level genome assembly, high-density linkage maps, and genome scans reveal the genomic architecture of hybrid incompatibilities underlying speciation via character displacement in darters (Percidae: Etheostominae).</title>
        <authorList>
            <person name="Moran R.L."/>
            <person name="Catchen J.M."/>
            <person name="Fuller R.C."/>
        </authorList>
    </citation>
    <scope>NUCLEOTIDE SEQUENCE [LARGE SCALE GENOMIC DNA]</scope>
    <source>
        <strain evidence="8">EspeVRDwgs_2016</strain>
        <tissue evidence="8">Muscle</tissue>
    </source>
</reference>
<dbReference type="CDD" id="cd23701">
    <property type="entry name" value="At1g26750"/>
    <property type="match status" value="1"/>
</dbReference>
<dbReference type="PANTHER" id="PTHR15925">
    <property type="entry name" value="MITOCHONDRIAL RIBOSOMAL PROTEIN S23"/>
    <property type="match status" value="1"/>
</dbReference>
<dbReference type="EMBL" id="VOFY01000003">
    <property type="protein sequence ID" value="KAA8594374.1"/>
    <property type="molecule type" value="Genomic_DNA"/>
</dbReference>
<evidence type="ECO:0000256" key="4">
    <source>
        <dbReference type="ARBA" id="ARBA00023128"/>
    </source>
</evidence>
<protein>
    <recommendedName>
        <fullName evidence="6">Small ribosomal subunit protein mS23</fullName>
    </recommendedName>
</protein>
<name>A0A5J5DLX6_9PERO</name>
<keyword evidence="5" id="KW-0687">Ribonucleoprotein</keyword>
<dbReference type="Proteomes" id="UP000327493">
    <property type="component" value="Chromosome 3"/>
</dbReference>
<keyword evidence="4" id="KW-0496">Mitochondrion</keyword>
<comment type="similarity">
    <text evidence="2">Belongs to the mitochondrion-specific ribosomal protein mS23 family.</text>
</comment>
<evidence type="ECO:0000256" key="5">
    <source>
        <dbReference type="ARBA" id="ARBA00023274"/>
    </source>
</evidence>
<dbReference type="AlphaFoldDB" id="A0A5J5DLX6"/>